<sequence>MIDRWHYCTPSFLTLLRLPARGESYFCPSGPLWGQNLPWRGMKINNQDTLCVCHGSMPTKNFKVFTRVNKNRERLHLSFESCIKSCP</sequence>
<name>A0A0P6HY53_9CRUS</name>
<accession>A0A0P6HY53</accession>
<reference evidence="1" key="1">
    <citation type="submission" date="2015-10" db="EMBL/GenBank/DDBJ databases">
        <title>EvidentialGene: Evidence-directed Construction of Complete mRNA Transcriptomes without Genomes.</title>
        <authorList>
            <person name="Gilbert D.G."/>
        </authorList>
    </citation>
    <scope>NUCLEOTIDE SEQUENCE</scope>
</reference>
<dbReference type="EMBL" id="GDIQ01072874">
    <property type="protein sequence ID" value="JAN21863.1"/>
    <property type="molecule type" value="Transcribed_RNA"/>
</dbReference>
<evidence type="ECO:0000313" key="1">
    <source>
        <dbReference type="EMBL" id="JAN74382.1"/>
    </source>
</evidence>
<dbReference type="EMBL" id="GDIQ01020355">
    <property type="protein sequence ID" value="JAN74382.1"/>
    <property type="molecule type" value="Transcribed_RNA"/>
</dbReference>
<dbReference type="AlphaFoldDB" id="A0A0P6HY53"/>
<protein>
    <submittedName>
        <fullName evidence="1">Uncharacterized protein</fullName>
    </submittedName>
</protein>
<proteinExistence type="predicted"/>
<organism evidence="1">
    <name type="scientific">Daphnia magna</name>
    <dbReference type="NCBI Taxonomy" id="35525"/>
    <lineage>
        <taxon>Eukaryota</taxon>
        <taxon>Metazoa</taxon>
        <taxon>Ecdysozoa</taxon>
        <taxon>Arthropoda</taxon>
        <taxon>Crustacea</taxon>
        <taxon>Branchiopoda</taxon>
        <taxon>Diplostraca</taxon>
        <taxon>Cladocera</taxon>
        <taxon>Anomopoda</taxon>
        <taxon>Daphniidae</taxon>
        <taxon>Daphnia</taxon>
    </lineage>
</organism>